<comment type="caution">
    <text evidence="1">The sequence shown here is derived from an EMBL/GenBank/DDBJ whole genome shotgun (WGS) entry which is preliminary data.</text>
</comment>
<keyword evidence="2" id="KW-1185">Reference proteome</keyword>
<dbReference type="RefSeq" id="WP_183959843.1">
    <property type="nucleotide sequence ID" value="NZ_JACHHP010000001.1"/>
</dbReference>
<evidence type="ECO:0000313" key="2">
    <source>
        <dbReference type="Proteomes" id="UP000521199"/>
    </source>
</evidence>
<protein>
    <submittedName>
        <fullName evidence="1">Uncharacterized protein</fullName>
    </submittedName>
</protein>
<sequence length="388" mass="41432">MTAIRRWIGGAAAVVGTLALLLAFAAPRLQAPFVAAERLDFAPQAWASSSGRIVPVADGIRIETDAPPGNVVVSRDDLALPADRLRYLHYRADAVAPDARLLLLWNGDGGMQRRLLPRVAGRGTVDLAASDGWRGTIATLTLAVVPVDYLAAEAVPTQAFVLRHVELRSDNWMSAMSALLTDWLAPRPWSGTSINTTGGEFGVHGASATAFVACWIAWMLLVARASGGRARLRRAWPAVVAIGVGVLALDTGRDLLDRTRAVRSAEARIAHRAVPPLGADPALVAEAAQLRAVLGARDRVVVHGDPFQRDYTVYLLRERDVAQLLDLRGFATRATLNDAVLVVAGGDGSEFHPDAATVQLDDRPRAAIPLWRGERLAAYRLGSAGVAK</sequence>
<evidence type="ECO:0000313" key="1">
    <source>
        <dbReference type="EMBL" id="MBB5207330.1"/>
    </source>
</evidence>
<dbReference type="AlphaFoldDB" id="A0A7W8D5T8"/>
<dbReference type="EMBL" id="JACHHP010000001">
    <property type="protein sequence ID" value="MBB5207330.1"/>
    <property type="molecule type" value="Genomic_DNA"/>
</dbReference>
<dbReference type="Proteomes" id="UP000521199">
    <property type="component" value="Unassembled WGS sequence"/>
</dbReference>
<reference evidence="1 2" key="1">
    <citation type="submission" date="2020-08" db="EMBL/GenBank/DDBJ databases">
        <title>Genomic Encyclopedia of Type Strains, Phase IV (KMG-IV): sequencing the most valuable type-strain genomes for metagenomic binning, comparative biology and taxonomic classification.</title>
        <authorList>
            <person name="Goeker M."/>
        </authorList>
    </citation>
    <scope>NUCLEOTIDE SEQUENCE [LARGE SCALE GENOMIC DNA]</scope>
    <source>
        <strain evidence="1 2">DSM 24163</strain>
    </source>
</reference>
<name>A0A7W8D5T8_9GAMM</name>
<organism evidence="1 2">
    <name type="scientific">Chiayiivirga flava</name>
    <dbReference type="NCBI Taxonomy" id="659595"/>
    <lineage>
        <taxon>Bacteria</taxon>
        <taxon>Pseudomonadati</taxon>
        <taxon>Pseudomonadota</taxon>
        <taxon>Gammaproteobacteria</taxon>
        <taxon>Lysobacterales</taxon>
        <taxon>Lysobacteraceae</taxon>
        <taxon>Chiayiivirga</taxon>
    </lineage>
</organism>
<accession>A0A7W8D5T8</accession>
<proteinExistence type="predicted"/>
<gene>
    <name evidence="1" type="ORF">HNQ52_000846</name>
</gene>